<dbReference type="InterPro" id="IPR015797">
    <property type="entry name" value="NUDIX_hydrolase-like_dom_sf"/>
</dbReference>
<dbReference type="SUPFAM" id="SSF55811">
    <property type="entry name" value="Nudix"/>
    <property type="match status" value="1"/>
</dbReference>
<dbReference type="Gene3D" id="3.90.79.10">
    <property type="entry name" value="Nucleoside Triphosphate Pyrophosphohydrolase"/>
    <property type="match status" value="1"/>
</dbReference>
<keyword evidence="3" id="KW-1185">Reference proteome</keyword>
<name>A0A3D9KYA0_MARFU</name>
<dbReference type="OrthoDB" id="9786141at2"/>
<dbReference type="RefSeq" id="WP_115870008.1">
    <property type="nucleotide sequence ID" value="NZ_QREG01000026.1"/>
</dbReference>
<dbReference type="PROSITE" id="PS51462">
    <property type="entry name" value="NUDIX"/>
    <property type="match status" value="1"/>
</dbReference>
<dbReference type="EMBL" id="QREG01000026">
    <property type="protein sequence ID" value="RED93211.1"/>
    <property type="molecule type" value="Genomic_DNA"/>
</dbReference>
<dbReference type="InterPro" id="IPR054105">
    <property type="entry name" value="WHD_NrtR"/>
</dbReference>
<reference evidence="2 3" key="1">
    <citation type="submission" date="2018-07" db="EMBL/GenBank/DDBJ databases">
        <title>Genomic Encyclopedia of Type Strains, Phase IV (KMG-IV): sequencing the most valuable type-strain genomes for metagenomic binning, comparative biology and taxonomic classification.</title>
        <authorList>
            <person name="Goeker M."/>
        </authorList>
    </citation>
    <scope>NUCLEOTIDE SEQUENCE [LARGE SCALE GENOMIC DNA]</scope>
    <source>
        <strain evidence="2 3">DSM 4134</strain>
    </source>
</reference>
<dbReference type="CDD" id="cd18873">
    <property type="entry name" value="NUDIX_NadM_like"/>
    <property type="match status" value="1"/>
</dbReference>
<dbReference type="InterPro" id="IPR036390">
    <property type="entry name" value="WH_DNA-bd_sf"/>
</dbReference>
<protein>
    <submittedName>
        <fullName evidence="2">ADP-ribose pyrophosphatase YjhB (NUDIX family)</fullName>
    </submittedName>
</protein>
<organism evidence="2 3">
    <name type="scientific">Marinoscillum furvescens DSM 4134</name>
    <dbReference type="NCBI Taxonomy" id="1122208"/>
    <lineage>
        <taxon>Bacteria</taxon>
        <taxon>Pseudomonadati</taxon>
        <taxon>Bacteroidota</taxon>
        <taxon>Cytophagia</taxon>
        <taxon>Cytophagales</taxon>
        <taxon>Reichenbachiellaceae</taxon>
        <taxon>Marinoscillum</taxon>
    </lineage>
</organism>
<dbReference type="InterPro" id="IPR000086">
    <property type="entry name" value="NUDIX_hydrolase_dom"/>
</dbReference>
<feature type="domain" description="Nudix hydrolase" evidence="1">
    <location>
        <begin position="7"/>
        <end position="140"/>
    </location>
</feature>
<proteinExistence type="predicted"/>
<evidence type="ECO:0000259" key="1">
    <source>
        <dbReference type="PROSITE" id="PS51462"/>
    </source>
</evidence>
<dbReference type="AlphaFoldDB" id="A0A3D9KYA0"/>
<gene>
    <name evidence="2" type="ORF">C7460_12650</name>
</gene>
<dbReference type="SUPFAM" id="SSF46785">
    <property type="entry name" value="Winged helix' DNA-binding domain"/>
    <property type="match status" value="1"/>
</dbReference>
<dbReference type="Pfam" id="PF00293">
    <property type="entry name" value="NUDIX"/>
    <property type="match status" value="1"/>
</dbReference>
<sequence>MTYSHPKLLVAIDCLVFGYDLSEESLNILAFQRKVEPYAGDWSLIGSFINEGEDMSQAARRVLKQFTGLDDVFLEQLHVYGNADRDPGGHVLSILHWSLIKLDDLHKETAEKHGARWFPIDQMPELVLDHGDMVQLGMQKLVTNAKTRPLGFELLPEEFTLPQLKRLYDAIYGRQLDDRNFRKRMLSTELLEKLDKKDKSTSKKGAFLHKFNKEKYEELAEKGYLLDLDVK</sequence>
<dbReference type="PANTHER" id="PTHR43736">
    <property type="entry name" value="ADP-RIBOSE PYROPHOSPHATASE"/>
    <property type="match status" value="1"/>
</dbReference>
<accession>A0A3D9KYA0</accession>
<dbReference type="Proteomes" id="UP000256779">
    <property type="component" value="Unassembled WGS sequence"/>
</dbReference>
<dbReference type="Pfam" id="PF21906">
    <property type="entry name" value="WHD_NrtR"/>
    <property type="match status" value="1"/>
</dbReference>
<comment type="caution">
    <text evidence="2">The sequence shown here is derived from an EMBL/GenBank/DDBJ whole genome shotgun (WGS) entry which is preliminary data.</text>
</comment>
<dbReference type="Gene3D" id="1.10.10.10">
    <property type="entry name" value="Winged helix-like DNA-binding domain superfamily/Winged helix DNA-binding domain"/>
    <property type="match status" value="1"/>
</dbReference>
<dbReference type="InterPro" id="IPR036388">
    <property type="entry name" value="WH-like_DNA-bd_sf"/>
</dbReference>
<evidence type="ECO:0000313" key="3">
    <source>
        <dbReference type="Proteomes" id="UP000256779"/>
    </source>
</evidence>
<evidence type="ECO:0000313" key="2">
    <source>
        <dbReference type="EMBL" id="RED93211.1"/>
    </source>
</evidence>
<dbReference type="PANTHER" id="PTHR43736:SF4">
    <property type="entry name" value="SLR1690 PROTEIN"/>
    <property type="match status" value="1"/>
</dbReference>